<dbReference type="STRING" id="5539.A0A3E2H1A6"/>
<dbReference type="InterPro" id="IPR001810">
    <property type="entry name" value="F-box_dom"/>
</dbReference>
<dbReference type="OrthoDB" id="2125396at2759"/>
<feature type="domain" description="F-box" evidence="1">
    <location>
        <begin position="16"/>
        <end position="63"/>
    </location>
</feature>
<protein>
    <recommendedName>
        <fullName evidence="1">F-box domain-containing protein</fullName>
    </recommendedName>
</protein>
<dbReference type="Gene3D" id="3.80.10.10">
    <property type="entry name" value="Ribonuclease Inhibitor"/>
    <property type="match status" value="1"/>
</dbReference>
<dbReference type="SUPFAM" id="SSF81383">
    <property type="entry name" value="F-box domain"/>
    <property type="match status" value="1"/>
</dbReference>
<comment type="caution">
    <text evidence="2">The sequence shown here is derived from an EMBL/GenBank/DDBJ whole genome shotgun (WGS) entry which is preliminary data.</text>
</comment>
<dbReference type="InterPro" id="IPR032675">
    <property type="entry name" value="LRR_dom_sf"/>
</dbReference>
<dbReference type="SUPFAM" id="SSF52047">
    <property type="entry name" value="RNI-like"/>
    <property type="match status" value="1"/>
</dbReference>
<evidence type="ECO:0000259" key="1">
    <source>
        <dbReference type="Pfam" id="PF12937"/>
    </source>
</evidence>
<proteinExistence type="predicted"/>
<dbReference type="OMA" id="AINCWAS"/>
<accession>A0A3E2H1A6</accession>
<organism evidence="2 3">
    <name type="scientific">Scytalidium lignicola</name>
    <name type="common">Hyphomycete</name>
    <dbReference type="NCBI Taxonomy" id="5539"/>
    <lineage>
        <taxon>Eukaryota</taxon>
        <taxon>Fungi</taxon>
        <taxon>Dikarya</taxon>
        <taxon>Ascomycota</taxon>
        <taxon>Pezizomycotina</taxon>
        <taxon>Leotiomycetes</taxon>
        <taxon>Leotiomycetes incertae sedis</taxon>
        <taxon>Scytalidium</taxon>
    </lineage>
</organism>
<dbReference type="InterPro" id="IPR036047">
    <property type="entry name" value="F-box-like_dom_sf"/>
</dbReference>
<gene>
    <name evidence="2" type="ORF">B7463_g9161</name>
</gene>
<dbReference type="AlphaFoldDB" id="A0A3E2H1A6"/>
<dbReference type="EMBL" id="NCSJ02000219">
    <property type="protein sequence ID" value="RFU27174.1"/>
    <property type="molecule type" value="Genomic_DNA"/>
</dbReference>
<evidence type="ECO:0000313" key="3">
    <source>
        <dbReference type="Proteomes" id="UP000258309"/>
    </source>
</evidence>
<dbReference type="Proteomes" id="UP000258309">
    <property type="component" value="Unassembled WGS sequence"/>
</dbReference>
<sequence>MSQQASTAITQTDATLLPLEVIIHILSYIPQREASQPTFWACARVSRAWYLATIRFLYQRPYLSGGNFDLFVRTLCPSINARVTPSPLARLVKRLDMSTLVHHSNRSLTARLLGRVKANIEEFSAPQASFAINSLAALSKCTHLRVLDLAWVSASIDQSLLFQAIGSLENLEILYYPRNSGGAWDQTKEEAKRFKWPPKLKELYLSGGIGDYFLENHLIRVPESLEQLDITNCPQVSAYALLKTLEVLGSQLFHLTIRHPMNNLHVGDLDYIFTICPSLFMFKISADYISENMFDAIPEGHGLCCLELDCSSTADDDVDIRPTKIYEAVEQGRLPDLRRVKASVRLAWTATESSKERLRDLANLIEKREEEDPVGIEPAVWVIS</sequence>
<keyword evidence="3" id="KW-1185">Reference proteome</keyword>
<evidence type="ECO:0000313" key="2">
    <source>
        <dbReference type="EMBL" id="RFU27174.1"/>
    </source>
</evidence>
<reference evidence="2 3" key="1">
    <citation type="submission" date="2018-05" db="EMBL/GenBank/DDBJ databases">
        <title>Draft genome sequence of Scytalidium lignicola DSM 105466, a ubiquitous saprotrophic fungus.</title>
        <authorList>
            <person name="Buettner E."/>
            <person name="Gebauer A.M."/>
            <person name="Hofrichter M."/>
            <person name="Liers C."/>
            <person name="Kellner H."/>
        </authorList>
    </citation>
    <scope>NUCLEOTIDE SEQUENCE [LARGE SCALE GENOMIC DNA]</scope>
    <source>
        <strain evidence="2 3">DSM 105466</strain>
    </source>
</reference>
<dbReference type="CDD" id="cd09917">
    <property type="entry name" value="F-box_SF"/>
    <property type="match status" value="1"/>
</dbReference>
<dbReference type="Pfam" id="PF12937">
    <property type="entry name" value="F-box-like"/>
    <property type="match status" value="1"/>
</dbReference>
<feature type="non-terminal residue" evidence="2">
    <location>
        <position position="384"/>
    </location>
</feature>
<feature type="non-terminal residue" evidence="2">
    <location>
        <position position="1"/>
    </location>
</feature>
<name>A0A3E2H1A6_SCYLI</name>